<dbReference type="Proteomes" id="UP000823775">
    <property type="component" value="Unassembled WGS sequence"/>
</dbReference>
<keyword evidence="2" id="KW-1185">Reference proteome</keyword>
<accession>A0ABS8RQA8</accession>
<evidence type="ECO:0000313" key="1">
    <source>
        <dbReference type="EMBL" id="MCD7448235.1"/>
    </source>
</evidence>
<gene>
    <name evidence="1" type="ORF">HAX54_039996</name>
</gene>
<sequence>MLVKSGAAKSIKIRRLNVEKESGETCGCKIEESKYEQNIGDVGASAPDFAGDTGGVSAVAIGVEHFAEIATESLVTMSHAQMIDKTDDGAAKSGKGVNWATIAVSVKPHACRVEGSYSDTTLGEPHPKVVSTISEPSITLRAHSALDGDAGIQCSTRASNF</sequence>
<proteinExistence type="predicted"/>
<protein>
    <submittedName>
        <fullName evidence="1">Uncharacterized protein</fullName>
    </submittedName>
</protein>
<dbReference type="EMBL" id="JACEIK010000056">
    <property type="protein sequence ID" value="MCD7448235.1"/>
    <property type="molecule type" value="Genomic_DNA"/>
</dbReference>
<comment type="caution">
    <text evidence="1">The sequence shown here is derived from an EMBL/GenBank/DDBJ whole genome shotgun (WGS) entry which is preliminary data.</text>
</comment>
<organism evidence="1 2">
    <name type="scientific">Datura stramonium</name>
    <name type="common">Jimsonweed</name>
    <name type="synonym">Common thornapple</name>
    <dbReference type="NCBI Taxonomy" id="4076"/>
    <lineage>
        <taxon>Eukaryota</taxon>
        <taxon>Viridiplantae</taxon>
        <taxon>Streptophyta</taxon>
        <taxon>Embryophyta</taxon>
        <taxon>Tracheophyta</taxon>
        <taxon>Spermatophyta</taxon>
        <taxon>Magnoliopsida</taxon>
        <taxon>eudicotyledons</taxon>
        <taxon>Gunneridae</taxon>
        <taxon>Pentapetalae</taxon>
        <taxon>asterids</taxon>
        <taxon>lamiids</taxon>
        <taxon>Solanales</taxon>
        <taxon>Solanaceae</taxon>
        <taxon>Solanoideae</taxon>
        <taxon>Datureae</taxon>
        <taxon>Datura</taxon>
    </lineage>
</organism>
<name>A0ABS8RQA8_DATST</name>
<evidence type="ECO:0000313" key="2">
    <source>
        <dbReference type="Proteomes" id="UP000823775"/>
    </source>
</evidence>
<reference evidence="1 2" key="1">
    <citation type="journal article" date="2021" name="BMC Genomics">
        <title>Datura genome reveals duplications of psychoactive alkaloid biosynthetic genes and high mutation rate following tissue culture.</title>
        <authorList>
            <person name="Rajewski A."/>
            <person name="Carter-House D."/>
            <person name="Stajich J."/>
            <person name="Litt A."/>
        </authorList>
    </citation>
    <scope>NUCLEOTIDE SEQUENCE [LARGE SCALE GENOMIC DNA]</scope>
    <source>
        <strain evidence="1">AR-01</strain>
    </source>
</reference>